<dbReference type="EMBL" id="ABVL01000033">
    <property type="protein sequence ID" value="EDY16424.1"/>
    <property type="molecule type" value="Genomic_DNA"/>
</dbReference>
<dbReference type="RefSeq" id="WP_006983362.1">
    <property type="nucleotide sequence ID" value="NZ_ABVL01000033.1"/>
</dbReference>
<evidence type="ECO:0000259" key="2">
    <source>
        <dbReference type="Pfam" id="PF13229"/>
    </source>
</evidence>
<keyword evidence="4" id="KW-1185">Reference proteome</keyword>
<comment type="caution">
    <text evidence="3">The sequence shown here is derived from an EMBL/GenBank/DDBJ whole genome shotgun (WGS) entry which is preliminary data.</text>
</comment>
<dbReference type="eggNOG" id="ENOG502ZB7C">
    <property type="taxonomic scope" value="Bacteria"/>
</dbReference>
<feature type="signal peptide" evidence="1">
    <location>
        <begin position="1"/>
        <end position="22"/>
    </location>
</feature>
<reference evidence="3 4" key="1">
    <citation type="journal article" date="2011" name="J. Bacteriol.">
        <title>Genome sequence of Chthoniobacter flavus Ellin428, an aerobic heterotrophic soil bacterium.</title>
        <authorList>
            <person name="Kant R."/>
            <person name="van Passel M.W."/>
            <person name="Palva A."/>
            <person name="Lucas S."/>
            <person name="Lapidus A."/>
            <person name="Glavina Del Rio T."/>
            <person name="Dalin E."/>
            <person name="Tice H."/>
            <person name="Bruce D."/>
            <person name="Goodwin L."/>
            <person name="Pitluck S."/>
            <person name="Larimer F.W."/>
            <person name="Land M.L."/>
            <person name="Hauser L."/>
            <person name="Sangwan P."/>
            <person name="de Vos W.M."/>
            <person name="Janssen P.H."/>
            <person name="Smidt H."/>
        </authorList>
    </citation>
    <scope>NUCLEOTIDE SEQUENCE [LARGE SCALE GENOMIC DNA]</scope>
    <source>
        <strain evidence="3 4">Ellin428</strain>
    </source>
</reference>
<evidence type="ECO:0000313" key="4">
    <source>
        <dbReference type="Proteomes" id="UP000005824"/>
    </source>
</evidence>
<protein>
    <recommendedName>
        <fullName evidence="2">Right handed beta helix domain-containing protein</fullName>
    </recommendedName>
</protein>
<dbReference type="InParanoid" id="B4DAV2"/>
<dbReference type="Gene3D" id="2.160.20.10">
    <property type="entry name" value="Single-stranded right-handed beta-helix, Pectin lyase-like"/>
    <property type="match status" value="1"/>
</dbReference>
<feature type="domain" description="Right handed beta helix" evidence="2">
    <location>
        <begin position="110"/>
        <end position="308"/>
    </location>
</feature>
<name>B4DAV2_9BACT</name>
<dbReference type="AlphaFoldDB" id="B4DAV2"/>
<organism evidence="3 4">
    <name type="scientific">Chthoniobacter flavus Ellin428</name>
    <dbReference type="NCBI Taxonomy" id="497964"/>
    <lineage>
        <taxon>Bacteria</taxon>
        <taxon>Pseudomonadati</taxon>
        <taxon>Verrucomicrobiota</taxon>
        <taxon>Spartobacteria</taxon>
        <taxon>Chthoniobacterales</taxon>
        <taxon>Chthoniobacteraceae</taxon>
        <taxon>Chthoniobacter</taxon>
    </lineage>
</organism>
<evidence type="ECO:0000256" key="1">
    <source>
        <dbReference type="SAM" id="SignalP"/>
    </source>
</evidence>
<evidence type="ECO:0000313" key="3">
    <source>
        <dbReference type="EMBL" id="EDY16424.1"/>
    </source>
</evidence>
<dbReference type="Proteomes" id="UP000005824">
    <property type="component" value="Unassembled WGS sequence"/>
</dbReference>
<dbReference type="Pfam" id="PF13229">
    <property type="entry name" value="Beta_helix"/>
    <property type="match status" value="1"/>
</dbReference>
<feature type="chain" id="PRO_5002800663" description="Right handed beta helix domain-containing protein" evidence="1">
    <location>
        <begin position="23"/>
        <end position="455"/>
    </location>
</feature>
<dbReference type="InterPro" id="IPR006626">
    <property type="entry name" value="PbH1"/>
</dbReference>
<dbReference type="InterPro" id="IPR012334">
    <property type="entry name" value="Pectin_lyas_fold"/>
</dbReference>
<dbReference type="SUPFAM" id="SSF51126">
    <property type="entry name" value="Pectin lyase-like"/>
    <property type="match status" value="1"/>
</dbReference>
<keyword evidence="1" id="KW-0732">Signal</keyword>
<dbReference type="InterPro" id="IPR039448">
    <property type="entry name" value="Beta_helix"/>
</dbReference>
<dbReference type="SMART" id="SM00710">
    <property type="entry name" value="PbH1"/>
    <property type="match status" value="8"/>
</dbReference>
<dbReference type="InterPro" id="IPR011050">
    <property type="entry name" value="Pectin_lyase_fold/virulence"/>
</dbReference>
<sequence>MPRPSLILILTVLLAGATITFAQSPSVAEYESIQAAVDANPGKMVFVPAGDYPISRHIEISASDSGLYGSGRIIQTNPAQPILRVEKARGVRIRDLTLTRPEGQMDTTQEGIYVRQCSETTIEDVRVIDNRTIASGIAIRESSGTQVRGCLVENYMRVNIDDRTASPLYGYAFRCLDGTGINVEYSEGTLIQNCRVVENHLHPTPGNKEKYGLGQFTKKNPEKGRLMSQQVWDAGYTNNWQQGSGIVINSPRITTRTQLLGNQIENAAQGMDLHCDQIIVANNLVSNSFVGMKAMHGARNVLITGNQFVRNDLWAIGLMPGTASGAAQPAHDNVPAQSPNNDGGSIIANNIITDFGYGDAAWNWQNGGTIAPIRFTHAPLAENPALSDVIIQGNIVYDTGRDQPLVDGVPKREPPRYKYAVLIESGEPNPPHDLHFLGNIFHPGTAGVCNTDLPQ</sequence>
<proteinExistence type="predicted"/>
<accession>B4DAV2</accession>
<gene>
    <name evidence="3" type="ORF">CfE428DRAFT_6043</name>
</gene>